<protein>
    <recommendedName>
        <fullName evidence="2">RelA/SpoT domain-containing protein</fullName>
    </recommendedName>
</protein>
<dbReference type="SUPFAM" id="SSF81301">
    <property type="entry name" value="Nucleotidyltransferase"/>
    <property type="match status" value="1"/>
</dbReference>
<evidence type="ECO:0000313" key="3">
    <source>
        <dbReference type="EMBL" id="HAT4308347.1"/>
    </source>
</evidence>
<dbReference type="SMART" id="SM00954">
    <property type="entry name" value="RelA_SpoT"/>
    <property type="match status" value="1"/>
</dbReference>
<gene>
    <name evidence="3" type="ORF">I9080_002158</name>
</gene>
<comment type="caution">
    <text evidence="3">The sequence shown here is derived from an EMBL/GenBank/DDBJ whole genome shotgun (WGS) entry which is preliminary data.</text>
</comment>
<dbReference type="Pfam" id="PF04607">
    <property type="entry name" value="RelA_SpoT"/>
    <property type="match status" value="1"/>
</dbReference>
<evidence type="ECO:0000313" key="4">
    <source>
        <dbReference type="Proteomes" id="UP000859547"/>
    </source>
</evidence>
<reference evidence="3" key="2">
    <citation type="submission" date="2020-07" db="EMBL/GenBank/DDBJ databases">
        <authorList>
            <consortium name="NCBI Pathogen Detection Project"/>
        </authorList>
    </citation>
    <scope>NUCLEOTIDE SEQUENCE</scope>
    <source>
        <strain evidence="3">C8</strain>
    </source>
</reference>
<name>A0A8H9QY99_CLOPF</name>
<dbReference type="UniPathway" id="UPA00908">
    <property type="reaction ID" value="UER00884"/>
</dbReference>
<dbReference type="Gene3D" id="3.30.460.10">
    <property type="entry name" value="Beta Polymerase, domain 2"/>
    <property type="match status" value="1"/>
</dbReference>
<dbReference type="InterPro" id="IPR043519">
    <property type="entry name" value="NT_sf"/>
</dbReference>
<accession>A0A8H9QY99</accession>
<evidence type="ECO:0000259" key="2">
    <source>
        <dbReference type="SMART" id="SM00954"/>
    </source>
</evidence>
<dbReference type="RefSeq" id="WP_415330369.1">
    <property type="nucleotide sequence ID" value="NZ_JBCANC010000018.1"/>
</dbReference>
<reference evidence="3" key="1">
    <citation type="journal article" date="2018" name="Genome Biol.">
        <title>SKESA: strategic k-mer extension for scrupulous assemblies.</title>
        <authorList>
            <person name="Souvorov A."/>
            <person name="Agarwala R."/>
            <person name="Lipman D.J."/>
        </authorList>
    </citation>
    <scope>NUCLEOTIDE SEQUENCE</scope>
    <source>
        <strain evidence="3">C8</strain>
    </source>
</reference>
<dbReference type="GO" id="GO:0015970">
    <property type="term" value="P:guanosine tetraphosphate biosynthetic process"/>
    <property type="evidence" value="ECO:0007669"/>
    <property type="project" value="UniProtKB-UniPathway"/>
</dbReference>
<dbReference type="EMBL" id="DACTCB010000011">
    <property type="protein sequence ID" value="HAT4308347.1"/>
    <property type="molecule type" value="Genomic_DNA"/>
</dbReference>
<dbReference type="AlphaFoldDB" id="A0A8H9QY99"/>
<dbReference type="InterPro" id="IPR007685">
    <property type="entry name" value="RelA_SpoT"/>
</dbReference>
<organism evidence="3 4">
    <name type="scientific">Clostridium perfringens</name>
    <dbReference type="NCBI Taxonomy" id="1502"/>
    <lineage>
        <taxon>Bacteria</taxon>
        <taxon>Bacillati</taxon>
        <taxon>Bacillota</taxon>
        <taxon>Clostridia</taxon>
        <taxon>Eubacteriales</taxon>
        <taxon>Clostridiaceae</taxon>
        <taxon>Clostridium</taxon>
    </lineage>
</organism>
<sequence>MIDISILDKLSYKSNLNKSLKNTLRKFNKEDIMTELLDIRGFYEKNQLLTTIKFDYRIKSFQSSLLKYDKYFPSTELKKCFNDLLGFRIVIDNYNELDNISLENFRIADMRNGKANDDGYRGIHLYYQKSNRHYPIELQINTVKDRIFNDWLHQELYKYVSNNNIGIELRKKYDDGIITSLEDFKGELKNHVLYNI</sequence>
<feature type="domain" description="RelA/SpoT" evidence="2">
    <location>
        <begin position="56"/>
        <end position="163"/>
    </location>
</feature>
<proteinExistence type="predicted"/>
<comment type="pathway">
    <text evidence="1">Purine metabolism; ppGpp biosynthesis; ppGpp from GTP: step 1/2.</text>
</comment>
<dbReference type="Proteomes" id="UP000859547">
    <property type="component" value="Unassembled WGS sequence"/>
</dbReference>
<evidence type="ECO:0000256" key="1">
    <source>
        <dbReference type="ARBA" id="ARBA00004976"/>
    </source>
</evidence>